<feature type="compositionally biased region" description="Low complexity" evidence="10">
    <location>
        <begin position="1297"/>
        <end position="1306"/>
    </location>
</feature>
<dbReference type="InterPro" id="IPR050866">
    <property type="entry name" value="CNG_cation_channel"/>
</dbReference>
<evidence type="ECO:0000256" key="8">
    <source>
        <dbReference type="ARBA" id="ARBA00023303"/>
    </source>
</evidence>
<reference evidence="12" key="1">
    <citation type="submission" date="2020-08" db="EMBL/GenBank/DDBJ databases">
        <title>Spodoptera exigua strain:BAW_Kor-Di-RS1 Genome sequencing and assembly.</title>
        <authorList>
            <person name="Kim J."/>
            <person name="Nam H.Y."/>
            <person name="Kwon M."/>
            <person name="Choi J.H."/>
            <person name="Cho S.R."/>
            <person name="Kim G.-H."/>
        </authorList>
    </citation>
    <scope>NUCLEOTIDE SEQUENCE</scope>
    <source>
        <strain evidence="12">BAW_Kor-Di-RS1</strain>
        <tissue evidence="12">Whole-body</tissue>
    </source>
</reference>
<dbReference type="Gene3D" id="2.60.120.10">
    <property type="entry name" value="Jelly Rolls"/>
    <property type="match status" value="1"/>
</dbReference>
<feature type="domain" description="Cyclic nucleotide-binding" evidence="11">
    <location>
        <begin position="111"/>
        <end position="207"/>
    </location>
</feature>
<dbReference type="PANTHER" id="PTHR45638">
    <property type="entry name" value="CYCLIC NUCLEOTIDE-GATED CATION CHANNEL SUBUNIT A"/>
    <property type="match status" value="1"/>
</dbReference>
<dbReference type="SMART" id="SM00100">
    <property type="entry name" value="cNMP"/>
    <property type="match status" value="1"/>
</dbReference>
<comment type="subcellular location">
    <subcellularLocation>
        <location evidence="1">Membrane</location>
        <topology evidence="1">Multi-pass membrane protein</topology>
    </subcellularLocation>
</comment>
<keyword evidence="13" id="KW-1185">Reference proteome</keyword>
<evidence type="ECO:0000256" key="9">
    <source>
        <dbReference type="SAM" id="Coils"/>
    </source>
</evidence>
<keyword evidence="2" id="KW-0813">Transport</keyword>
<feature type="region of interest" description="Disordered" evidence="10">
    <location>
        <begin position="323"/>
        <end position="357"/>
    </location>
</feature>
<keyword evidence="6" id="KW-0472">Membrane</keyword>
<feature type="region of interest" description="Disordered" evidence="10">
    <location>
        <begin position="977"/>
        <end position="1067"/>
    </location>
</feature>
<name>A0A835GG49_SPOEX</name>
<accession>A0A835GG49</accession>
<dbReference type="Proteomes" id="UP000648187">
    <property type="component" value="Unassembled WGS sequence"/>
</dbReference>
<evidence type="ECO:0000313" key="13">
    <source>
        <dbReference type="Proteomes" id="UP000648187"/>
    </source>
</evidence>
<gene>
    <name evidence="12" type="ORF">HW555_007381</name>
</gene>
<keyword evidence="3" id="KW-0812">Transmembrane</keyword>
<evidence type="ECO:0000256" key="2">
    <source>
        <dbReference type="ARBA" id="ARBA00022448"/>
    </source>
</evidence>
<evidence type="ECO:0000256" key="7">
    <source>
        <dbReference type="ARBA" id="ARBA00023286"/>
    </source>
</evidence>
<feature type="region of interest" description="Disordered" evidence="10">
    <location>
        <begin position="1291"/>
        <end position="1316"/>
    </location>
</feature>
<feature type="compositionally biased region" description="Basic and acidic residues" evidence="10">
    <location>
        <begin position="246"/>
        <end position="273"/>
    </location>
</feature>
<evidence type="ECO:0000256" key="6">
    <source>
        <dbReference type="ARBA" id="ARBA00023136"/>
    </source>
</evidence>
<evidence type="ECO:0000313" key="12">
    <source>
        <dbReference type="EMBL" id="KAF9414801.1"/>
    </source>
</evidence>
<proteinExistence type="predicted"/>
<evidence type="ECO:0000256" key="1">
    <source>
        <dbReference type="ARBA" id="ARBA00004141"/>
    </source>
</evidence>
<dbReference type="InterPro" id="IPR014710">
    <property type="entry name" value="RmlC-like_jellyroll"/>
</dbReference>
<dbReference type="SUPFAM" id="SSF51206">
    <property type="entry name" value="cAMP-binding domain-like"/>
    <property type="match status" value="1"/>
</dbReference>
<feature type="region of interest" description="Disordered" evidence="10">
    <location>
        <begin position="1129"/>
        <end position="1178"/>
    </location>
</feature>
<feature type="compositionally biased region" description="Low complexity" evidence="10">
    <location>
        <begin position="1005"/>
        <end position="1020"/>
    </location>
</feature>
<dbReference type="PROSITE" id="PS00888">
    <property type="entry name" value="CNMP_BINDING_1"/>
    <property type="match status" value="1"/>
</dbReference>
<feature type="compositionally biased region" description="Basic and acidic residues" evidence="10">
    <location>
        <begin position="586"/>
        <end position="602"/>
    </location>
</feature>
<dbReference type="CDD" id="cd00038">
    <property type="entry name" value="CAP_ED"/>
    <property type="match status" value="1"/>
</dbReference>
<feature type="compositionally biased region" description="Polar residues" evidence="10">
    <location>
        <begin position="422"/>
        <end position="448"/>
    </location>
</feature>
<feature type="region of interest" description="Disordered" evidence="10">
    <location>
        <begin position="1351"/>
        <end position="1438"/>
    </location>
</feature>
<feature type="region of interest" description="Disordered" evidence="10">
    <location>
        <begin position="521"/>
        <end position="602"/>
    </location>
</feature>
<dbReference type="Pfam" id="PF00027">
    <property type="entry name" value="cNMP_binding"/>
    <property type="match status" value="1"/>
</dbReference>
<dbReference type="GO" id="GO:0044877">
    <property type="term" value="F:protein-containing complex binding"/>
    <property type="evidence" value="ECO:0007669"/>
    <property type="project" value="TreeGrafter"/>
</dbReference>
<feature type="compositionally biased region" description="Polar residues" evidence="10">
    <location>
        <begin position="1356"/>
        <end position="1373"/>
    </location>
</feature>
<evidence type="ECO:0000256" key="5">
    <source>
        <dbReference type="ARBA" id="ARBA00023065"/>
    </source>
</evidence>
<keyword evidence="4" id="KW-1133">Transmembrane helix</keyword>
<evidence type="ECO:0000256" key="10">
    <source>
        <dbReference type="SAM" id="MobiDB-lite"/>
    </source>
</evidence>
<feature type="compositionally biased region" description="Basic and acidic residues" evidence="10">
    <location>
        <begin position="527"/>
        <end position="538"/>
    </location>
</feature>
<comment type="caution">
    <text evidence="12">The sequence shown here is derived from an EMBL/GenBank/DDBJ whole genome shotgun (WGS) entry which is preliminary data.</text>
</comment>
<organism evidence="12 13">
    <name type="scientific">Spodoptera exigua</name>
    <name type="common">Beet armyworm</name>
    <name type="synonym">Noctua fulgens</name>
    <dbReference type="NCBI Taxonomy" id="7107"/>
    <lineage>
        <taxon>Eukaryota</taxon>
        <taxon>Metazoa</taxon>
        <taxon>Ecdysozoa</taxon>
        <taxon>Arthropoda</taxon>
        <taxon>Hexapoda</taxon>
        <taxon>Insecta</taxon>
        <taxon>Pterygota</taxon>
        <taxon>Neoptera</taxon>
        <taxon>Endopterygota</taxon>
        <taxon>Lepidoptera</taxon>
        <taxon>Glossata</taxon>
        <taxon>Ditrysia</taxon>
        <taxon>Noctuoidea</taxon>
        <taxon>Noctuidae</taxon>
        <taxon>Amphipyrinae</taxon>
        <taxon>Spodoptera</taxon>
    </lineage>
</organism>
<dbReference type="InterPro" id="IPR018488">
    <property type="entry name" value="cNMP-bd_CS"/>
</dbReference>
<dbReference type="PROSITE" id="PS50042">
    <property type="entry name" value="CNMP_BINDING_3"/>
    <property type="match status" value="1"/>
</dbReference>
<protein>
    <recommendedName>
        <fullName evidence="11">Cyclic nucleotide-binding domain-containing protein</fullName>
    </recommendedName>
</protein>
<evidence type="ECO:0000259" key="11">
    <source>
        <dbReference type="PROSITE" id="PS50042"/>
    </source>
</evidence>
<feature type="compositionally biased region" description="Low complexity" evidence="10">
    <location>
        <begin position="334"/>
        <end position="353"/>
    </location>
</feature>
<feature type="region of interest" description="Disordered" evidence="10">
    <location>
        <begin position="381"/>
        <end position="455"/>
    </location>
</feature>
<dbReference type="InterPro" id="IPR000595">
    <property type="entry name" value="cNMP-bd_dom"/>
</dbReference>
<dbReference type="PROSITE" id="PS00889">
    <property type="entry name" value="CNMP_BINDING_2"/>
    <property type="match status" value="1"/>
</dbReference>
<dbReference type="GO" id="GO:0005221">
    <property type="term" value="F:intracellularly cyclic nucleotide-activated monoatomic cation channel activity"/>
    <property type="evidence" value="ECO:0007669"/>
    <property type="project" value="InterPro"/>
</dbReference>
<feature type="compositionally biased region" description="Polar residues" evidence="10">
    <location>
        <begin position="977"/>
        <end position="987"/>
    </location>
</feature>
<dbReference type="EMBL" id="JACKWZ010000124">
    <property type="protein sequence ID" value="KAF9414801.1"/>
    <property type="molecule type" value="Genomic_DNA"/>
</dbReference>
<evidence type="ECO:0000256" key="3">
    <source>
        <dbReference type="ARBA" id="ARBA00022692"/>
    </source>
</evidence>
<keyword evidence="5" id="KW-0406">Ion transport</keyword>
<feature type="region of interest" description="Disordered" evidence="10">
    <location>
        <begin position="712"/>
        <end position="739"/>
    </location>
</feature>
<feature type="compositionally biased region" description="Basic residues" evidence="10">
    <location>
        <begin position="1129"/>
        <end position="1138"/>
    </location>
</feature>
<dbReference type="GO" id="GO:0016020">
    <property type="term" value="C:membrane"/>
    <property type="evidence" value="ECO:0007669"/>
    <property type="project" value="UniProtKB-SubCell"/>
</dbReference>
<evidence type="ECO:0000256" key="4">
    <source>
        <dbReference type="ARBA" id="ARBA00022989"/>
    </source>
</evidence>
<feature type="compositionally biased region" description="Low complexity" evidence="10">
    <location>
        <begin position="392"/>
        <end position="406"/>
    </location>
</feature>
<feature type="coiled-coil region" evidence="9">
    <location>
        <begin position="945"/>
        <end position="972"/>
    </location>
</feature>
<keyword evidence="8" id="KW-0407">Ion channel</keyword>
<dbReference type="InterPro" id="IPR018490">
    <property type="entry name" value="cNMP-bd_dom_sf"/>
</dbReference>
<feature type="region of interest" description="Disordered" evidence="10">
    <location>
        <begin position="236"/>
        <end position="304"/>
    </location>
</feature>
<dbReference type="Gene3D" id="1.10.287.630">
    <property type="entry name" value="Helix hairpin bin"/>
    <property type="match status" value="1"/>
</dbReference>
<dbReference type="PANTHER" id="PTHR45638:SF7">
    <property type="entry name" value="CYCLIC NUCLEOTIDE-GATED ION CHANNEL-LIKE, ISOFORM E"/>
    <property type="match status" value="1"/>
</dbReference>
<sequence length="1438" mass="159157">MLMYVFTIVSYLIGVFIFATIVGQVGNVITNRNANRLEFERLLDGAKTYMRHHKVPGGMKRRVLRWYDYSWSRGRIQGGGDINTALGLLPDKLKTELALHVNLSVLKKVTIFQECQPEFLHDLVLKMKAYIFTPGDSICRKGEVAREMFIIADGILEVISEQGRVLTTMKAGDFFGEIGILNLDGLNKRTADVRSVGYSELFSLSREDVLAAMKDYPEAQEILQTLGRKRLQEAKNMSKKCKGRKPRQDAKTITKNLKGEISPDKMSGDDSTSKRIVHKLRSDVKDNNGETTSGSKDGEKCISPIGAGLPLLSRLKLLKEKQDREEKVAKQRHSTSSVLSLTPQPTPSTSSAPDAEPEVIGAGLPLIQRLLLLKAKEERDKNQLTPTMSNQPSSSDTISPTSIKSPLSPTIKTLSPIRKGSESSSPGKLQSPTTKTSRKNSSGSSDGTSRPKVSFRDKILQVQSDGTAVCQPLNKDEKPAAVVEPTPKTESNLISIPHSVVSKIKSPAKAVGSTFRDKLKLLQGGPKDTDNASIEKAKSASLEKAPVEISPLPTTEAKEEPKSKKPWTKLKKAAILGESKSQSKSSLEEKKDESINTGSEKKDEGIAEAVVNICVPIVTTAELKNVNNVTKPAETKTHMSPGMLLPKVKKYRSIDDLSPEYGGLPFVKKLKILNERQKLAELEKVVKIRSSSLDCTSSSEDLLCDTLTRSHSEGSTMDKRKFKRKSIDSCRSHESNETLERRELKSILKKLSEDVTPAESPERSNELKRLIRAPTLEGYAARHSKFAKSVTFHRHTLPSPPGSAPADYQNDDVFTMPEVNISSIPQISPPPPPDVEVTVPEVPNNQIARSAEPNAPTDYGLNIRAEYEFQQNIDPMIDLKSLRPEEIKVPSEKPKLTLISAVANQRKLLRGSIEEQEYFGEVLLGIKQVIQGHLHDVQGKFQERFNSLENEVRKRDEIISQLQKRIQELEKLGLSGMSPTAQLSGETPTIVPESIEPTSTSQPISKSASSGSEDASAAEEGFMRGDSLDTVFATSPPTASADEAERDRSPDNEAAGAKETLSPDDLTEENLRELTEGIELSKLSYAELQNLAVSLSRTDKTSSSKEQWTISKSKRLDLNLDGKAGTYSRKRAAKLKQRKSWEDQSDQESMEMQDLTRPLSPHTTSEDRSLLSPEQSSLRSSRRHFHFFGSHLDNTKSKIKKTLSVDTGMHHTGKNERSICYSEGRPRQHRKFSLGSLFHRTPAQKPTNNCNDVVLDMGSDYSWSDAGSTSSSSDSESLPRTPMFEEFVENNSRRGRASSSSHGSSSPIRALPGSGGDWEVMMLADELEKREREKEREDARRHLYPTTLRDLEESISDASQRSLETSFTEQTSRIGREPRQRRVGSVGEPVQPDSSFRQSRGLILRAASLDRETTPTTSAGTRRFGSLKSASTDSHKRL</sequence>
<keyword evidence="7" id="KW-1071">Ligand-gated ion channel</keyword>
<keyword evidence="9" id="KW-0175">Coiled coil</keyword>
<dbReference type="FunFam" id="1.10.287.630:FF:000004">
    <property type="entry name" value="Cyclic nucleotide-gated olfactory channel"/>
    <property type="match status" value="1"/>
</dbReference>
<dbReference type="FunFam" id="2.60.120.10:FF:000058">
    <property type="entry name" value="Uncharacterized protein, isoform D"/>
    <property type="match status" value="1"/>
</dbReference>